<sequence>MGDFIDILTTEEKEGGISRSEGSLFLSRDFVADCGLLDLGYVGQPFTWWNKRVGDGAIRSRLDRVLSDPQWNITFHSAGCLHIDMVGADRCPIMLDTNIKSVKSKRHFVFGSRWIGKEGCEDVSKNAWSRVVRGSRWFQVSEKIKLVWATATQSFCHATTLITIRRNHMLGIDDTDGLWREEDDCVEEEVLRYFAEIFSANDVCHLEKVHH</sequence>
<dbReference type="PANTHER" id="PTHR33710">
    <property type="entry name" value="BNAC02G09200D PROTEIN"/>
    <property type="match status" value="1"/>
</dbReference>
<dbReference type="Proteomes" id="UP001454036">
    <property type="component" value="Unassembled WGS sequence"/>
</dbReference>
<accession>A0AAV3Q8F0</accession>
<dbReference type="EMBL" id="BAABME010035826">
    <property type="protein sequence ID" value="GAA0160059.1"/>
    <property type="molecule type" value="Genomic_DNA"/>
</dbReference>
<comment type="caution">
    <text evidence="1">The sequence shown here is derived from an EMBL/GenBank/DDBJ whole genome shotgun (WGS) entry which is preliminary data.</text>
</comment>
<name>A0AAV3Q8F0_LITER</name>
<protein>
    <submittedName>
        <fullName evidence="1">Uncharacterized protein</fullName>
    </submittedName>
</protein>
<dbReference type="Gene3D" id="3.60.10.10">
    <property type="entry name" value="Endonuclease/exonuclease/phosphatase"/>
    <property type="match status" value="1"/>
</dbReference>
<dbReference type="AlphaFoldDB" id="A0AAV3Q8F0"/>
<reference evidence="1 2" key="1">
    <citation type="submission" date="2024-01" db="EMBL/GenBank/DDBJ databases">
        <title>The complete chloroplast genome sequence of Lithospermum erythrorhizon: insights into the phylogenetic relationship among Boraginaceae species and the maternal lineages of purple gromwells.</title>
        <authorList>
            <person name="Okada T."/>
            <person name="Watanabe K."/>
        </authorList>
    </citation>
    <scope>NUCLEOTIDE SEQUENCE [LARGE SCALE GENOMIC DNA]</scope>
</reference>
<dbReference type="SUPFAM" id="SSF56219">
    <property type="entry name" value="DNase I-like"/>
    <property type="match status" value="1"/>
</dbReference>
<evidence type="ECO:0000313" key="1">
    <source>
        <dbReference type="EMBL" id="GAA0160059.1"/>
    </source>
</evidence>
<proteinExistence type="predicted"/>
<dbReference type="PANTHER" id="PTHR33710:SF71">
    <property type="entry name" value="ENDONUCLEASE_EXONUCLEASE_PHOSPHATASE DOMAIN-CONTAINING PROTEIN"/>
    <property type="match status" value="1"/>
</dbReference>
<dbReference type="InterPro" id="IPR036691">
    <property type="entry name" value="Endo/exonu/phosph_ase_sf"/>
</dbReference>
<gene>
    <name evidence="1" type="ORF">LIER_43509</name>
</gene>
<keyword evidence="2" id="KW-1185">Reference proteome</keyword>
<evidence type="ECO:0000313" key="2">
    <source>
        <dbReference type="Proteomes" id="UP001454036"/>
    </source>
</evidence>
<organism evidence="1 2">
    <name type="scientific">Lithospermum erythrorhizon</name>
    <name type="common">Purple gromwell</name>
    <name type="synonym">Lithospermum officinale var. erythrorhizon</name>
    <dbReference type="NCBI Taxonomy" id="34254"/>
    <lineage>
        <taxon>Eukaryota</taxon>
        <taxon>Viridiplantae</taxon>
        <taxon>Streptophyta</taxon>
        <taxon>Embryophyta</taxon>
        <taxon>Tracheophyta</taxon>
        <taxon>Spermatophyta</taxon>
        <taxon>Magnoliopsida</taxon>
        <taxon>eudicotyledons</taxon>
        <taxon>Gunneridae</taxon>
        <taxon>Pentapetalae</taxon>
        <taxon>asterids</taxon>
        <taxon>lamiids</taxon>
        <taxon>Boraginales</taxon>
        <taxon>Boraginaceae</taxon>
        <taxon>Boraginoideae</taxon>
        <taxon>Lithospermeae</taxon>
        <taxon>Lithospermum</taxon>
    </lineage>
</organism>